<evidence type="ECO:0000256" key="1">
    <source>
        <dbReference type="ARBA" id="ARBA00001946"/>
    </source>
</evidence>
<dbReference type="KEGG" id="ppsr:I6J18_12885"/>
<dbReference type="HAMAP" id="MF_00101">
    <property type="entry name" value="AcpS"/>
    <property type="match status" value="1"/>
</dbReference>
<dbReference type="PANTHER" id="PTHR12215">
    <property type="entry name" value="PHOSPHOPANTETHEINE TRANSFERASE"/>
    <property type="match status" value="1"/>
</dbReference>
<dbReference type="NCBIfam" id="TIGR00556">
    <property type="entry name" value="pantethn_trn"/>
    <property type="match status" value="1"/>
</dbReference>
<evidence type="ECO:0000256" key="5">
    <source>
        <dbReference type="ARBA" id="ARBA00022679"/>
    </source>
</evidence>
<feature type="domain" description="4'-phosphopantetheinyl transferase" evidence="12">
    <location>
        <begin position="4"/>
        <end position="108"/>
    </location>
</feature>
<dbReference type="Pfam" id="PF01648">
    <property type="entry name" value="ACPS"/>
    <property type="match status" value="1"/>
</dbReference>
<comment type="subcellular location">
    <subcellularLocation>
        <location evidence="11">Cytoplasm</location>
    </subcellularLocation>
</comment>
<keyword evidence="9 11" id="KW-0443">Lipid metabolism</keyword>
<feature type="binding site" evidence="11">
    <location>
        <position position="58"/>
    </location>
    <ligand>
        <name>Mg(2+)</name>
        <dbReference type="ChEBI" id="CHEBI:18420"/>
    </ligand>
</feature>
<dbReference type="Gene3D" id="3.90.470.20">
    <property type="entry name" value="4'-phosphopantetheinyl transferase domain"/>
    <property type="match status" value="1"/>
</dbReference>
<feature type="binding site" evidence="11">
    <location>
        <position position="8"/>
    </location>
    <ligand>
        <name>Mg(2+)</name>
        <dbReference type="ChEBI" id="CHEBI:18420"/>
    </ligand>
</feature>
<keyword evidence="8 11" id="KW-0460">Magnesium</keyword>
<evidence type="ECO:0000256" key="11">
    <source>
        <dbReference type="HAMAP-Rule" id="MF_00101"/>
    </source>
</evidence>
<evidence type="ECO:0000313" key="14">
    <source>
        <dbReference type="Proteomes" id="UP000595254"/>
    </source>
</evidence>
<keyword evidence="10 11" id="KW-0275">Fatty acid biosynthesis</keyword>
<dbReference type="RefSeq" id="WP_040373986.1">
    <property type="nucleotide sequence ID" value="NZ_CP068053.1"/>
</dbReference>
<accession>A0A974NIZ9</accession>
<evidence type="ECO:0000256" key="2">
    <source>
        <dbReference type="ARBA" id="ARBA00010990"/>
    </source>
</evidence>
<dbReference type="Proteomes" id="UP000595254">
    <property type="component" value="Chromosome"/>
</dbReference>
<dbReference type="EC" id="2.7.8.7" evidence="11"/>
<dbReference type="InterPro" id="IPR004568">
    <property type="entry name" value="Ppantetheine-prot_Trfase_dom"/>
</dbReference>
<dbReference type="NCBIfam" id="TIGR00516">
    <property type="entry name" value="acpS"/>
    <property type="match status" value="1"/>
</dbReference>
<keyword evidence="14" id="KW-1185">Reference proteome</keyword>
<dbReference type="InterPro" id="IPR037143">
    <property type="entry name" value="4-PPantetheinyl_Trfase_dom_sf"/>
</dbReference>
<dbReference type="EMBL" id="CP068053">
    <property type="protein sequence ID" value="QQS98626.1"/>
    <property type="molecule type" value="Genomic_DNA"/>
</dbReference>
<proteinExistence type="inferred from homology"/>
<dbReference type="InterPro" id="IPR008278">
    <property type="entry name" value="4-PPantetheinyl_Trfase_dom"/>
</dbReference>
<dbReference type="AlphaFoldDB" id="A0A974NIZ9"/>
<organism evidence="13 14">
    <name type="scientific">Peribacillus psychrosaccharolyticus</name>
    <name type="common">Bacillus psychrosaccharolyticus</name>
    <dbReference type="NCBI Taxonomy" id="1407"/>
    <lineage>
        <taxon>Bacteria</taxon>
        <taxon>Bacillati</taxon>
        <taxon>Bacillota</taxon>
        <taxon>Bacilli</taxon>
        <taxon>Bacillales</taxon>
        <taxon>Bacillaceae</taxon>
        <taxon>Peribacillus</taxon>
    </lineage>
</organism>
<dbReference type="GO" id="GO:0000287">
    <property type="term" value="F:magnesium ion binding"/>
    <property type="evidence" value="ECO:0007669"/>
    <property type="project" value="UniProtKB-UniRule"/>
</dbReference>
<gene>
    <name evidence="11" type="primary">acpS</name>
    <name evidence="13" type="ORF">I6J18_12885</name>
</gene>
<sequence length="115" mass="13147">MIKGIGMDIVEIDRIQAIVDRQPKFINRILTEQERMRFSKLKGNRRYEYFAGRYAAKEAFSKAWGTGIGKELSFLDIEILVEPSGKPYFSKPLKNGVHLSITHSKEFAAAQVIIE</sequence>
<keyword evidence="6 11" id="KW-0479">Metal-binding</keyword>
<comment type="similarity">
    <text evidence="11">Belongs to the P-Pant transferase superfamily. AcpS family.</text>
</comment>
<evidence type="ECO:0000256" key="3">
    <source>
        <dbReference type="ARBA" id="ARBA00022490"/>
    </source>
</evidence>
<name>A0A974NIZ9_PERPY</name>
<keyword evidence="4 11" id="KW-0444">Lipid biosynthesis</keyword>
<evidence type="ECO:0000256" key="9">
    <source>
        <dbReference type="ARBA" id="ARBA00023098"/>
    </source>
</evidence>
<dbReference type="GO" id="GO:0006633">
    <property type="term" value="P:fatty acid biosynthetic process"/>
    <property type="evidence" value="ECO:0007669"/>
    <property type="project" value="UniProtKB-UniRule"/>
</dbReference>
<protein>
    <recommendedName>
        <fullName evidence="11">Holo-[acyl-carrier-protein] synthase</fullName>
        <shortName evidence="11">Holo-ACP synthase</shortName>
        <ecNumber evidence="11">2.7.8.7</ecNumber>
    </recommendedName>
    <alternativeName>
        <fullName evidence="11">4'-phosphopantetheinyl transferase AcpS</fullName>
    </alternativeName>
</protein>
<dbReference type="GO" id="GO:0019878">
    <property type="term" value="P:lysine biosynthetic process via aminoadipic acid"/>
    <property type="evidence" value="ECO:0007669"/>
    <property type="project" value="TreeGrafter"/>
</dbReference>
<dbReference type="SUPFAM" id="SSF56214">
    <property type="entry name" value="4'-phosphopantetheinyl transferase"/>
    <property type="match status" value="1"/>
</dbReference>
<evidence type="ECO:0000256" key="10">
    <source>
        <dbReference type="ARBA" id="ARBA00023160"/>
    </source>
</evidence>
<evidence type="ECO:0000256" key="8">
    <source>
        <dbReference type="ARBA" id="ARBA00022842"/>
    </source>
</evidence>
<comment type="cofactor">
    <cofactor evidence="1 11">
        <name>Mg(2+)</name>
        <dbReference type="ChEBI" id="CHEBI:18420"/>
    </cofactor>
</comment>
<dbReference type="GO" id="GO:0005829">
    <property type="term" value="C:cytosol"/>
    <property type="evidence" value="ECO:0007669"/>
    <property type="project" value="TreeGrafter"/>
</dbReference>
<evidence type="ECO:0000256" key="4">
    <source>
        <dbReference type="ARBA" id="ARBA00022516"/>
    </source>
</evidence>
<comment type="function">
    <text evidence="11">Transfers the 4'-phosphopantetheine moiety from coenzyme A to a Ser of acyl-carrier-protein.</text>
</comment>
<dbReference type="InterPro" id="IPR050559">
    <property type="entry name" value="P-Pant_transferase_sf"/>
</dbReference>
<dbReference type="PANTHER" id="PTHR12215:SF10">
    <property type="entry name" value="L-AMINOADIPATE-SEMIALDEHYDE DEHYDROGENASE-PHOSPHOPANTETHEINYL TRANSFERASE"/>
    <property type="match status" value="1"/>
</dbReference>
<keyword evidence="3 11" id="KW-0963">Cytoplasm</keyword>
<dbReference type="InterPro" id="IPR002582">
    <property type="entry name" value="ACPS"/>
</dbReference>
<evidence type="ECO:0000313" key="13">
    <source>
        <dbReference type="EMBL" id="QQS98626.1"/>
    </source>
</evidence>
<dbReference type="GO" id="GO:0008897">
    <property type="term" value="F:holo-[acyl-carrier-protein] synthase activity"/>
    <property type="evidence" value="ECO:0007669"/>
    <property type="project" value="UniProtKB-UniRule"/>
</dbReference>
<evidence type="ECO:0000259" key="12">
    <source>
        <dbReference type="Pfam" id="PF01648"/>
    </source>
</evidence>
<evidence type="ECO:0000256" key="7">
    <source>
        <dbReference type="ARBA" id="ARBA00022832"/>
    </source>
</evidence>
<evidence type="ECO:0000256" key="6">
    <source>
        <dbReference type="ARBA" id="ARBA00022723"/>
    </source>
</evidence>
<keyword evidence="7 11" id="KW-0276">Fatty acid metabolism</keyword>
<comment type="similarity">
    <text evidence="2">Belongs to the P-Pant transferase superfamily. Gsp/Sfp/HetI/AcpT family.</text>
</comment>
<comment type="catalytic activity">
    <reaction evidence="11">
        <text>apo-[ACP] + CoA = holo-[ACP] + adenosine 3',5'-bisphosphate + H(+)</text>
        <dbReference type="Rhea" id="RHEA:12068"/>
        <dbReference type="Rhea" id="RHEA-COMP:9685"/>
        <dbReference type="Rhea" id="RHEA-COMP:9690"/>
        <dbReference type="ChEBI" id="CHEBI:15378"/>
        <dbReference type="ChEBI" id="CHEBI:29999"/>
        <dbReference type="ChEBI" id="CHEBI:57287"/>
        <dbReference type="ChEBI" id="CHEBI:58343"/>
        <dbReference type="ChEBI" id="CHEBI:64479"/>
        <dbReference type="EC" id="2.7.8.7"/>
    </reaction>
</comment>
<reference evidence="13 14" key="1">
    <citation type="submission" date="2021-01" db="EMBL/GenBank/DDBJ databases">
        <title>FDA dAtabase for Regulatory Grade micrObial Sequences (FDA-ARGOS): Supporting development and validation of Infectious Disease Dx tests.</title>
        <authorList>
            <person name="Nelson B."/>
            <person name="Plummer A."/>
            <person name="Tallon L."/>
            <person name="Sadzewicz L."/>
            <person name="Zhao X."/>
            <person name="Boylan J."/>
            <person name="Ott S."/>
            <person name="Bowen H."/>
            <person name="Vavikolanu K."/>
            <person name="Mehta A."/>
            <person name="Aluvathingal J."/>
            <person name="Nadendla S."/>
            <person name="Myers T."/>
            <person name="Yan Y."/>
            <person name="Sichtig H."/>
        </authorList>
    </citation>
    <scope>NUCLEOTIDE SEQUENCE [LARGE SCALE GENOMIC DNA]</scope>
    <source>
        <strain evidence="13 14">FDAARGOS_1161</strain>
    </source>
</reference>
<keyword evidence="5 11" id="KW-0808">Transferase</keyword>